<evidence type="ECO:0000256" key="6">
    <source>
        <dbReference type="ARBA" id="ARBA00023027"/>
    </source>
</evidence>
<feature type="domain" description="FAD/NAD(P)-binding" evidence="9">
    <location>
        <begin position="6"/>
        <end position="319"/>
    </location>
</feature>
<reference evidence="10 11" key="1">
    <citation type="submission" date="2021-03" db="EMBL/GenBank/DDBJ databases">
        <title>Sequencing the genomes of 1000 actinobacteria strains.</title>
        <authorList>
            <person name="Klenk H.-P."/>
        </authorList>
    </citation>
    <scope>NUCLEOTIDE SEQUENCE [LARGE SCALE GENOMIC DNA]</scope>
    <source>
        <strain evidence="10 11">DSM 12936</strain>
    </source>
</reference>
<keyword evidence="11" id="KW-1185">Reference proteome</keyword>
<evidence type="ECO:0000313" key="11">
    <source>
        <dbReference type="Proteomes" id="UP000758168"/>
    </source>
</evidence>
<evidence type="ECO:0000313" key="10">
    <source>
        <dbReference type="EMBL" id="MBP2416944.1"/>
    </source>
</evidence>
<dbReference type="SUPFAM" id="SSF51905">
    <property type="entry name" value="FAD/NAD(P)-binding domain"/>
    <property type="match status" value="1"/>
</dbReference>
<dbReference type="PANTHER" id="PTHR43706">
    <property type="entry name" value="NADH DEHYDROGENASE"/>
    <property type="match status" value="1"/>
</dbReference>
<accession>A0ABS4Z7H7</accession>
<proteinExistence type="inferred from homology"/>
<keyword evidence="8" id="KW-1133">Transmembrane helix</keyword>
<dbReference type="InterPro" id="IPR045024">
    <property type="entry name" value="NDH-2"/>
</dbReference>
<dbReference type="PANTHER" id="PTHR43706:SF47">
    <property type="entry name" value="EXTERNAL NADH-UBIQUINONE OXIDOREDUCTASE 1, MITOCHONDRIAL-RELATED"/>
    <property type="match status" value="1"/>
</dbReference>
<sequence length="422" mass="45712">MTEMPHVVVVGAGFAGLSATAELAKEGFRVTLINRHPYNTFQPLLYQVATGGLNAGDVTYSLRYFAARHSGVRFRRATVTGIDHDANEVLCDDGVRVGYDYLCLATGITTNHFGIPGAAEYTMSMYTRADALKVRDTIFGSMEIIAGMSSPNTGAFTIVVVGGGATGVEMAGQLAELKTEALPATYPELNPARVHVVLVEMGDALLAPFEDSLRQYALKELVKRGVDVRLKTAITEVHPDRVDFKDGTTLPVDLVIWAAGVSGSPVLRDWGIPIGRGGRIEVNSDLRVIGHENVFALGDASLTVENPLPQLAQPAIQTGKFAADQIARLHRGLETESFKYHNKGTMATIGRGDAVLQMPQGLKLKGVLAWLGWIFLHIVYLLGNRNRAQTLLNLFSRYLLPSRSSAIVGDVMETPKLKAIRK</sequence>
<dbReference type="PRINTS" id="PR00368">
    <property type="entry name" value="FADPNR"/>
</dbReference>
<evidence type="ECO:0000256" key="1">
    <source>
        <dbReference type="ARBA" id="ARBA00005272"/>
    </source>
</evidence>
<keyword evidence="6" id="KW-0520">NAD</keyword>
<comment type="catalytic activity">
    <reaction evidence="7">
        <text>a quinone + NADH + H(+) = a quinol + NAD(+)</text>
        <dbReference type="Rhea" id="RHEA:46160"/>
        <dbReference type="ChEBI" id="CHEBI:15378"/>
        <dbReference type="ChEBI" id="CHEBI:24646"/>
        <dbReference type="ChEBI" id="CHEBI:57540"/>
        <dbReference type="ChEBI" id="CHEBI:57945"/>
        <dbReference type="ChEBI" id="CHEBI:132124"/>
        <dbReference type="EC" id="1.6.5.9"/>
    </reaction>
</comment>
<evidence type="ECO:0000259" key="9">
    <source>
        <dbReference type="Pfam" id="PF07992"/>
    </source>
</evidence>
<dbReference type="Pfam" id="PF07992">
    <property type="entry name" value="Pyr_redox_2"/>
    <property type="match status" value="1"/>
</dbReference>
<keyword evidence="4" id="KW-0274">FAD</keyword>
<gene>
    <name evidence="10" type="ORF">JOF54_001866</name>
</gene>
<dbReference type="Proteomes" id="UP000758168">
    <property type="component" value="Unassembled WGS sequence"/>
</dbReference>
<dbReference type="Gene3D" id="3.50.50.100">
    <property type="match status" value="1"/>
</dbReference>
<evidence type="ECO:0000256" key="7">
    <source>
        <dbReference type="ARBA" id="ARBA00047599"/>
    </source>
</evidence>
<dbReference type="InterPro" id="IPR036188">
    <property type="entry name" value="FAD/NAD-bd_sf"/>
</dbReference>
<dbReference type="PRINTS" id="PR00411">
    <property type="entry name" value="PNDRDTASEI"/>
</dbReference>
<evidence type="ECO:0000256" key="2">
    <source>
        <dbReference type="ARBA" id="ARBA00012637"/>
    </source>
</evidence>
<keyword evidence="8" id="KW-0812">Transmembrane</keyword>
<comment type="similarity">
    <text evidence="1">Belongs to the NADH dehydrogenase family.</text>
</comment>
<keyword evidence="5" id="KW-0560">Oxidoreductase</keyword>
<dbReference type="EMBL" id="JAGIOB010000001">
    <property type="protein sequence ID" value="MBP2416944.1"/>
    <property type="molecule type" value="Genomic_DNA"/>
</dbReference>
<keyword evidence="8" id="KW-0472">Membrane</keyword>
<dbReference type="InterPro" id="IPR023753">
    <property type="entry name" value="FAD/NAD-binding_dom"/>
</dbReference>
<name>A0ABS4Z7H7_9ACTN</name>
<evidence type="ECO:0000256" key="4">
    <source>
        <dbReference type="ARBA" id="ARBA00022827"/>
    </source>
</evidence>
<comment type="caution">
    <text evidence="10">The sequence shown here is derived from an EMBL/GenBank/DDBJ whole genome shotgun (WGS) entry which is preliminary data.</text>
</comment>
<keyword evidence="3" id="KW-0285">Flavoprotein</keyword>
<protein>
    <recommendedName>
        <fullName evidence="2">NADH:ubiquinone reductase (non-electrogenic)</fullName>
        <ecNumber evidence="2">1.6.5.9</ecNumber>
    </recommendedName>
</protein>
<evidence type="ECO:0000256" key="5">
    <source>
        <dbReference type="ARBA" id="ARBA00023002"/>
    </source>
</evidence>
<feature type="transmembrane region" description="Helical" evidence="8">
    <location>
        <begin position="367"/>
        <end position="383"/>
    </location>
</feature>
<evidence type="ECO:0000256" key="8">
    <source>
        <dbReference type="SAM" id="Phobius"/>
    </source>
</evidence>
<dbReference type="EC" id="1.6.5.9" evidence="2"/>
<evidence type="ECO:0000256" key="3">
    <source>
        <dbReference type="ARBA" id="ARBA00022630"/>
    </source>
</evidence>
<organism evidence="10 11">
    <name type="scientific">Microlunatus capsulatus</name>
    <dbReference type="NCBI Taxonomy" id="99117"/>
    <lineage>
        <taxon>Bacteria</taxon>
        <taxon>Bacillati</taxon>
        <taxon>Actinomycetota</taxon>
        <taxon>Actinomycetes</taxon>
        <taxon>Propionibacteriales</taxon>
        <taxon>Propionibacteriaceae</taxon>
        <taxon>Microlunatus</taxon>
    </lineage>
</organism>